<feature type="binding site" evidence="5">
    <location>
        <position position="91"/>
    </location>
    <ligand>
        <name>Mg(2+)</name>
        <dbReference type="ChEBI" id="CHEBI:18420"/>
        <label>1</label>
        <note>catalytic</note>
    </ligand>
</feature>
<accession>A0A2W2BR00</accession>
<dbReference type="AlphaFoldDB" id="A0A2W2BR00"/>
<gene>
    <name evidence="6" type="ORF">DK847_02260</name>
</gene>
<protein>
    <submittedName>
        <fullName evidence="6">Histidinol-phosphatase</fullName>
    </submittedName>
</protein>
<comment type="caution">
    <text evidence="6">The sequence shown here is derived from an EMBL/GenBank/DDBJ whole genome shotgun (WGS) entry which is preliminary data.</text>
</comment>
<evidence type="ECO:0000256" key="4">
    <source>
        <dbReference type="ARBA" id="ARBA00022842"/>
    </source>
</evidence>
<proteinExistence type="inferred from homology"/>
<organism evidence="6 7">
    <name type="scientific">Aestuariivirga litoralis</name>
    <dbReference type="NCBI Taxonomy" id="2650924"/>
    <lineage>
        <taxon>Bacteria</taxon>
        <taxon>Pseudomonadati</taxon>
        <taxon>Pseudomonadota</taxon>
        <taxon>Alphaproteobacteria</taxon>
        <taxon>Hyphomicrobiales</taxon>
        <taxon>Aestuariivirgaceae</taxon>
        <taxon>Aestuariivirga</taxon>
    </lineage>
</organism>
<feature type="binding site" evidence="5">
    <location>
        <position position="216"/>
    </location>
    <ligand>
        <name>Mg(2+)</name>
        <dbReference type="ChEBI" id="CHEBI:18420"/>
        <label>1</label>
        <note>catalytic</note>
    </ligand>
</feature>
<dbReference type="Pfam" id="PF00459">
    <property type="entry name" value="Inositol_P"/>
    <property type="match status" value="1"/>
</dbReference>
<name>A0A2W2BR00_9HYPH</name>
<evidence type="ECO:0000256" key="2">
    <source>
        <dbReference type="ARBA" id="ARBA00022723"/>
    </source>
</evidence>
<dbReference type="InterPro" id="IPR020583">
    <property type="entry name" value="Inositol_monoP_metal-BS"/>
</dbReference>
<evidence type="ECO:0000256" key="1">
    <source>
        <dbReference type="ARBA" id="ARBA00009759"/>
    </source>
</evidence>
<dbReference type="PROSITE" id="PS00629">
    <property type="entry name" value="IMP_1"/>
    <property type="match status" value="1"/>
</dbReference>
<dbReference type="GO" id="GO:0046872">
    <property type="term" value="F:metal ion binding"/>
    <property type="evidence" value="ECO:0007669"/>
    <property type="project" value="UniProtKB-KW"/>
</dbReference>
<evidence type="ECO:0000313" key="7">
    <source>
        <dbReference type="Proteomes" id="UP000248795"/>
    </source>
</evidence>
<dbReference type="GO" id="GO:0006020">
    <property type="term" value="P:inositol metabolic process"/>
    <property type="evidence" value="ECO:0007669"/>
    <property type="project" value="TreeGrafter"/>
</dbReference>
<evidence type="ECO:0000256" key="3">
    <source>
        <dbReference type="ARBA" id="ARBA00022801"/>
    </source>
</evidence>
<dbReference type="PANTHER" id="PTHR20854:SF4">
    <property type="entry name" value="INOSITOL-1-MONOPHOSPHATASE-RELATED"/>
    <property type="match status" value="1"/>
</dbReference>
<dbReference type="PRINTS" id="PR00377">
    <property type="entry name" value="IMPHPHTASES"/>
</dbReference>
<dbReference type="GO" id="GO:0007165">
    <property type="term" value="P:signal transduction"/>
    <property type="evidence" value="ECO:0007669"/>
    <property type="project" value="TreeGrafter"/>
</dbReference>
<reference evidence="7" key="1">
    <citation type="submission" date="2018-06" db="EMBL/GenBank/DDBJ databases">
        <title>Aestuariibacter litoralis strain KCTC 52945T.</title>
        <authorList>
            <person name="Li X."/>
            <person name="Salam N."/>
            <person name="Li J.-L."/>
            <person name="Chen Y.-M."/>
            <person name="Yang Z.-W."/>
            <person name="Zhang L.-Y."/>
            <person name="Han M.-X."/>
            <person name="Xiao M."/>
            <person name="Li W.-J."/>
        </authorList>
    </citation>
    <scope>NUCLEOTIDE SEQUENCE [LARGE SCALE GENOMIC DNA]</scope>
    <source>
        <strain evidence="7">KCTC 52945</strain>
    </source>
</reference>
<dbReference type="RefSeq" id="WP_111195977.1">
    <property type="nucleotide sequence ID" value="NZ_QKVK01000001.1"/>
</dbReference>
<feature type="binding site" evidence="5">
    <location>
        <position position="88"/>
    </location>
    <ligand>
        <name>Mg(2+)</name>
        <dbReference type="ChEBI" id="CHEBI:18420"/>
        <label>1</label>
        <note>catalytic</note>
    </ligand>
</feature>
<dbReference type="InterPro" id="IPR000760">
    <property type="entry name" value="Inositol_monophosphatase-like"/>
</dbReference>
<dbReference type="CDD" id="cd01641">
    <property type="entry name" value="Bacterial_IMPase_like_1"/>
    <property type="match status" value="1"/>
</dbReference>
<comment type="cofactor">
    <cofactor evidence="5">
        <name>Mg(2+)</name>
        <dbReference type="ChEBI" id="CHEBI:18420"/>
    </cofactor>
</comment>
<keyword evidence="3" id="KW-0378">Hydrolase</keyword>
<keyword evidence="4 5" id="KW-0460">Magnesium</keyword>
<dbReference type="Gene3D" id="3.30.540.10">
    <property type="entry name" value="Fructose-1,6-Bisphosphatase, subunit A, domain 1"/>
    <property type="match status" value="1"/>
</dbReference>
<dbReference type="EMBL" id="QKVK01000001">
    <property type="protein sequence ID" value="PZF78649.1"/>
    <property type="molecule type" value="Genomic_DNA"/>
</dbReference>
<sequence>MKTPDWAELTRFAIALAEASADAILPYFRRNTAVDVKDGPVWDPVTEGDRAGERAIRALIERHYPDHGILGEEYGVKHGRSPFTWVLDPVDGTRAFVSGMPTWATLIGLTFEGSPVLGLMNQPVVGDMFHGNPEGAWHSYRGDVSPIRVRRGVPLARATVGTTAPELYRSAEDQRRFQDLRARAQLTRYGGDSYFFCLMAAGHIDIAMDCGLQPYDIAPLLPIVTGAGGVAAEWTGGDVAKGGNVITAGSQPLLEEALAIMAH</sequence>
<dbReference type="SUPFAM" id="SSF56655">
    <property type="entry name" value="Carbohydrate phosphatase"/>
    <property type="match status" value="1"/>
</dbReference>
<comment type="similarity">
    <text evidence="1">Belongs to the inositol monophosphatase superfamily.</text>
</comment>
<evidence type="ECO:0000256" key="5">
    <source>
        <dbReference type="PIRSR" id="PIRSR600760-2"/>
    </source>
</evidence>
<keyword evidence="2 5" id="KW-0479">Metal-binding</keyword>
<dbReference type="Proteomes" id="UP000248795">
    <property type="component" value="Unassembled WGS sequence"/>
</dbReference>
<feature type="binding site" evidence="5">
    <location>
        <position position="72"/>
    </location>
    <ligand>
        <name>Mg(2+)</name>
        <dbReference type="ChEBI" id="CHEBI:18420"/>
        <label>1</label>
        <note>catalytic</note>
    </ligand>
</feature>
<dbReference type="PANTHER" id="PTHR20854">
    <property type="entry name" value="INOSITOL MONOPHOSPHATASE"/>
    <property type="match status" value="1"/>
</dbReference>
<dbReference type="Gene3D" id="3.40.190.80">
    <property type="match status" value="1"/>
</dbReference>
<keyword evidence="7" id="KW-1185">Reference proteome</keyword>
<dbReference type="GO" id="GO:0008934">
    <property type="term" value="F:inositol monophosphate 1-phosphatase activity"/>
    <property type="evidence" value="ECO:0007669"/>
    <property type="project" value="TreeGrafter"/>
</dbReference>
<evidence type="ECO:0000313" key="6">
    <source>
        <dbReference type="EMBL" id="PZF78649.1"/>
    </source>
</evidence>